<dbReference type="AlphaFoldDB" id="A0A401FZA4"/>
<reference evidence="3" key="1">
    <citation type="submission" date="2017-11" db="EMBL/GenBank/DDBJ databases">
        <authorList>
            <person name="Watanabe M."/>
            <person name="Kojima H."/>
        </authorList>
    </citation>
    <scope>NUCLEOTIDE SEQUENCE [LARGE SCALE GENOMIC DNA]</scope>
    <source>
        <strain evidence="3">Tokyo 01</strain>
    </source>
</reference>
<keyword evidence="1" id="KW-1133">Transmembrane helix</keyword>
<gene>
    <name evidence="2" type="ORF">DENIS_3245</name>
</gene>
<dbReference type="Proteomes" id="UP000288096">
    <property type="component" value="Unassembled WGS sequence"/>
</dbReference>
<feature type="transmembrane region" description="Helical" evidence="1">
    <location>
        <begin position="21"/>
        <end position="40"/>
    </location>
</feature>
<dbReference type="EMBL" id="BEXT01000001">
    <property type="protein sequence ID" value="GBC62276.1"/>
    <property type="molecule type" value="Genomic_DNA"/>
</dbReference>
<proteinExistence type="predicted"/>
<keyword evidence="1" id="KW-0812">Transmembrane</keyword>
<keyword evidence="3" id="KW-1185">Reference proteome</keyword>
<organism evidence="2 3">
    <name type="scientific">Desulfonema ishimotonii</name>
    <dbReference type="NCBI Taxonomy" id="45657"/>
    <lineage>
        <taxon>Bacteria</taxon>
        <taxon>Pseudomonadati</taxon>
        <taxon>Thermodesulfobacteriota</taxon>
        <taxon>Desulfobacteria</taxon>
        <taxon>Desulfobacterales</taxon>
        <taxon>Desulfococcaceae</taxon>
        <taxon>Desulfonema</taxon>
    </lineage>
</organism>
<sequence>MLKKAYEFIIRQFQVKNRKDALLLLLKLGLAYFILNEIYADFIYMKCLLTRLEDRYEINTMIFSAVLKRLTLIGIFYLIYRSVRYFRRKGILDIAAVVFVFISLITSLFCGSVLGIFYWDGPYLGRVVDADSGAPVAEASVVAIWSVEYINSPWTGGTSFADAREAVTDENGRFILPIGRTFWLWPFSRIMINGISVFKSGYDSYPPHMQYSWNKDDMKIWQKKLNRLYPKHQGNIRERYEEIFTHNYLPARFEPYTIRLNQARSLREQLRVVRSCEINGFTFHIRNDEINGCNSHVRKRKNMVYEEKKKLKSITD</sequence>
<protein>
    <recommendedName>
        <fullName evidence="4">Carboxypeptidase regulatory-like domain-containing protein</fullName>
    </recommendedName>
</protein>
<feature type="transmembrane region" description="Helical" evidence="1">
    <location>
        <begin position="92"/>
        <end position="119"/>
    </location>
</feature>
<evidence type="ECO:0000313" key="3">
    <source>
        <dbReference type="Proteomes" id="UP000288096"/>
    </source>
</evidence>
<evidence type="ECO:0000256" key="1">
    <source>
        <dbReference type="SAM" id="Phobius"/>
    </source>
</evidence>
<comment type="caution">
    <text evidence="2">The sequence shown here is derived from an EMBL/GenBank/DDBJ whole genome shotgun (WGS) entry which is preliminary data.</text>
</comment>
<reference evidence="3" key="2">
    <citation type="submission" date="2019-01" db="EMBL/GenBank/DDBJ databases">
        <title>Genome sequence of Desulfonema ishimotonii strain Tokyo 01.</title>
        <authorList>
            <person name="Fukui M."/>
        </authorList>
    </citation>
    <scope>NUCLEOTIDE SEQUENCE [LARGE SCALE GENOMIC DNA]</scope>
    <source>
        <strain evidence="3">Tokyo 01</strain>
    </source>
</reference>
<evidence type="ECO:0008006" key="4">
    <source>
        <dbReference type="Google" id="ProtNLM"/>
    </source>
</evidence>
<name>A0A401FZA4_9BACT</name>
<keyword evidence="1" id="KW-0472">Membrane</keyword>
<feature type="transmembrane region" description="Helical" evidence="1">
    <location>
        <begin position="60"/>
        <end position="80"/>
    </location>
</feature>
<evidence type="ECO:0000313" key="2">
    <source>
        <dbReference type="EMBL" id="GBC62276.1"/>
    </source>
</evidence>
<accession>A0A401FZA4</accession>